<evidence type="ECO:0000256" key="2">
    <source>
        <dbReference type="ARBA" id="ARBA00022448"/>
    </source>
</evidence>
<accession>A0A316DAR2</accession>
<feature type="transmembrane region" description="Helical" evidence="7">
    <location>
        <begin position="147"/>
        <end position="169"/>
    </location>
</feature>
<feature type="transmembrane region" description="Helical" evidence="7">
    <location>
        <begin position="189"/>
        <end position="210"/>
    </location>
</feature>
<name>A0A316DAR2_9BACL</name>
<evidence type="ECO:0000256" key="7">
    <source>
        <dbReference type="SAM" id="Phobius"/>
    </source>
</evidence>
<keyword evidence="9" id="KW-1185">Reference proteome</keyword>
<dbReference type="PRINTS" id="PR00783">
    <property type="entry name" value="MINTRINSICP"/>
</dbReference>
<keyword evidence="3 6" id="KW-0812">Transmembrane</keyword>
<feature type="transmembrane region" description="Helical" evidence="7">
    <location>
        <begin position="116"/>
        <end position="135"/>
    </location>
</feature>
<dbReference type="AlphaFoldDB" id="A0A316DAR2"/>
<dbReference type="OrthoDB" id="9807293at2"/>
<dbReference type="GO" id="GO:0016020">
    <property type="term" value="C:membrane"/>
    <property type="evidence" value="ECO:0007669"/>
    <property type="project" value="UniProtKB-SubCell"/>
</dbReference>
<evidence type="ECO:0000256" key="6">
    <source>
        <dbReference type="RuleBase" id="RU000477"/>
    </source>
</evidence>
<reference evidence="8 9" key="1">
    <citation type="submission" date="2018-05" db="EMBL/GenBank/DDBJ databases">
        <title>Genomic Encyclopedia of Type Strains, Phase IV (KMG-IV): sequencing the most valuable type-strain genomes for metagenomic binning, comparative biology and taxonomic classification.</title>
        <authorList>
            <person name="Goeker M."/>
        </authorList>
    </citation>
    <scope>NUCLEOTIDE SEQUENCE [LARGE SCALE GENOMIC DNA]</scope>
    <source>
        <strain evidence="8 9">DSM 18773</strain>
    </source>
</reference>
<dbReference type="SUPFAM" id="SSF81338">
    <property type="entry name" value="Aquaporin-like"/>
    <property type="match status" value="1"/>
</dbReference>
<dbReference type="Gene3D" id="1.20.1080.10">
    <property type="entry name" value="Glycerol uptake facilitator protein"/>
    <property type="match status" value="1"/>
</dbReference>
<dbReference type="Proteomes" id="UP000245634">
    <property type="component" value="Unassembled WGS sequence"/>
</dbReference>
<dbReference type="InterPro" id="IPR000425">
    <property type="entry name" value="MIP"/>
</dbReference>
<dbReference type="RefSeq" id="WP_109687268.1">
    <property type="nucleotide sequence ID" value="NZ_QGGL01000004.1"/>
</dbReference>
<keyword evidence="2 6" id="KW-0813">Transport</keyword>
<comment type="similarity">
    <text evidence="6">Belongs to the MIP/aquaporin (TC 1.A.8) family.</text>
</comment>
<organism evidence="8 9">
    <name type="scientific">Tumebacillus permanentifrigoris</name>
    <dbReference type="NCBI Taxonomy" id="378543"/>
    <lineage>
        <taxon>Bacteria</taxon>
        <taxon>Bacillati</taxon>
        <taxon>Bacillota</taxon>
        <taxon>Bacilli</taxon>
        <taxon>Bacillales</taxon>
        <taxon>Alicyclobacillaceae</taxon>
        <taxon>Tumebacillus</taxon>
    </lineage>
</organism>
<evidence type="ECO:0000256" key="5">
    <source>
        <dbReference type="ARBA" id="ARBA00023136"/>
    </source>
</evidence>
<dbReference type="PANTHER" id="PTHR45724">
    <property type="entry name" value="AQUAPORIN NIP2-1"/>
    <property type="match status" value="1"/>
</dbReference>
<evidence type="ECO:0000256" key="3">
    <source>
        <dbReference type="ARBA" id="ARBA00022692"/>
    </source>
</evidence>
<evidence type="ECO:0000256" key="4">
    <source>
        <dbReference type="ARBA" id="ARBA00022989"/>
    </source>
</evidence>
<evidence type="ECO:0000256" key="1">
    <source>
        <dbReference type="ARBA" id="ARBA00004141"/>
    </source>
</evidence>
<comment type="caution">
    <text evidence="8">The sequence shown here is derived from an EMBL/GenBank/DDBJ whole genome shotgun (WGS) entry which is preliminary data.</text>
</comment>
<dbReference type="PANTHER" id="PTHR45724:SF13">
    <property type="entry name" value="AQUAPORIN NIP1-1-RELATED"/>
    <property type="match status" value="1"/>
</dbReference>
<dbReference type="PROSITE" id="PS51257">
    <property type="entry name" value="PROKAR_LIPOPROTEIN"/>
    <property type="match status" value="1"/>
</dbReference>
<dbReference type="InterPro" id="IPR023271">
    <property type="entry name" value="Aquaporin-like"/>
</dbReference>
<comment type="subcellular location">
    <subcellularLocation>
        <location evidence="1">Membrane</location>
        <topology evidence="1">Multi-pass membrane protein</topology>
    </subcellularLocation>
</comment>
<dbReference type="InterPro" id="IPR034294">
    <property type="entry name" value="Aquaporin_transptr"/>
</dbReference>
<dbReference type="GO" id="GO:0015267">
    <property type="term" value="F:channel activity"/>
    <property type="evidence" value="ECO:0007669"/>
    <property type="project" value="InterPro"/>
</dbReference>
<sequence length="214" mass="22559">MRRLVATEFLGTYFLIFACSGAVVVDNLTHSLTPVGMAGVSGLVVMTLIYALRHLSGAHFNPLVSLAFWLLGILPARLTLSYIVAQLLGGLAASATVWLLFGQVAHLGATIPIGPWHQTFCLEFLFTFWLLLVILGSSVHGQATKSFAGLAVGGMVALASLICGPLTGASLNPVRTLAPALLSGQGDALWIYMAAPSCGALAATLLYRYLYHGE</sequence>
<keyword evidence="4 7" id="KW-1133">Transmembrane helix</keyword>
<feature type="transmembrane region" description="Helical" evidence="7">
    <location>
        <begin position="6"/>
        <end position="25"/>
    </location>
</feature>
<feature type="transmembrane region" description="Helical" evidence="7">
    <location>
        <begin position="32"/>
        <end position="52"/>
    </location>
</feature>
<gene>
    <name evidence="8" type="ORF">C7459_10494</name>
</gene>
<evidence type="ECO:0000313" key="8">
    <source>
        <dbReference type="EMBL" id="PWK14892.1"/>
    </source>
</evidence>
<keyword evidence="5 7" id="KW-0472">Membrane</keyword>
<feature type="transmembrane region" description="Helical" evidence="7">
    <location>
        <begin position="83"/>
        <end position="104"/>
    </location>
</feature>
<dbReference type="Pfam" id="PF00230">
    <property type="entry name" value="MIP"/>
    <property type="match status" value="1"/>
</dbReference>
<proteinExistence type="inferred from homology"/>
<dbReference type="EMBL" id="QGGL01000004">
    <property type="protein sequence ID" value="PWK14892.1"/>
    <property type="molecule type" value="Genomic_DNA"/>
</dbReference>
<protein>
    <submittedName>
        <fullName evidence="8">MIP family channel proteins</fullName>
    </submittedName>
</protein>
<evidence type="ECO:0000313" key="9">
    <source>
        <dbReference type="Proteomes" id="UP000245634"/>
    </source>
</evidence>